<keyword evidence="3" id="KW-0813">Transport</keyword>
<comment type="caution">
    <text evidence="10">The sequence shown here is derived from an EMBL/GenBank/DDBJ whole genome shotgun (WGS) entry which is preliminary data.</text>
</comment>
<protein>
    <recommendedName>
        <fullName evidence="9">ABC transporter domain-containing protein</fullName>
    </recommendedName>
</protein>
<accession>A0AAV6YVL1</accession>
<evidence type="ECO:0000256" key="3">
    <source>
        <dbReference type="ARBA" id="ARBA00022448"/>
    </source>
</evidence>
<keyword evidence="6" id="KW-0067">ATP-binding</keyword>
<dbReference type="Proteomes" id="UP000824782">
    <property type="component" value="Unassembled WGS sequence"/>
</dbReference>
<dbReference type="GO" id="GO:0140359">
    <property type="term" value="F:ABC-type transporter activity"/>
    <property type="evidence" value="ECO:0007669"/>
    <property type="project" value="InterPro"/>
</dbReference>
<dbReference type="GO" id="GO:0016887">
    <property type="term" value="F:ATP hydrolysis activity"/>
    <property type="evidence" value="ECO:0007669"/>
    <property type="project" value="InterPro"/>
</dbReference>
<evidence type="ECO:0000313" key="10">
    <source>
        <dbReference type="EMBL" id="KAG8537823.1"/>
    </source>
</evidence>
<keyword evidence="4" id="KW-0812">Transmembrane</keyword>
<dbReference type="PROSITE" id="PS50893">
    <property type="entry name" value="ABC_TRANSPORTER_2"/>
    <property type="match status" value="1"/>
</dbReference>
<dbReference type="SUPFAM" id="SSF52540">
    <property type="entry name" value="P-loop containing nucleoside triphosphate hydrolases"/>
    <property type="match status" value="1"/>
</dbReference>
<dbReference type="GO" id="GO:0005524">
    <property type="term" value="F:ATP binding"/>
    <property type="evidence" value="ECO:0007669"/>
    <property type="project" value="UniProtKB-KW"/>
</dbReference>
<keyword evidence="8" id="KW-0472">Membrane</keyword>
<evidence type="ECO:0000259" key="9">
    <source>
        <dbReference type="PROSITE" id="PS50893"/>
    </source>
</evidence>
<gene>
    <name evidence="10" type="ORF">GDO81_023769</name>
</gene>
<evidence type="ECO:0000256" key="4">
    <source>
        <dbReference type="ARBA" id="ARBA00022692"/>
    </source>
</evidence>
<name>A0AAV6YVL1_ENGPU</name>
<dbReference type="Gene3D" id="3.40.50.300">
    <property type="entry name" value="P-loop containing nucleotide triphosphate hydrolases"/>
    <property type="match status" value="1"/>
</dbReference>
<dbReference type="EMBL" id="WNYA01026388">
    <property type="protein sequence ID" value="KAG8537823.1"/>
    <property type="molecule type" value="Genomic_DNA"/>
</dbReference>
<dbReference type="FunFam" id="3.40.50.300:FF:000335">
    <property type="entry name" value="ATP binding cassette subfamily A member 5"/>
    <property type="match status" value="1"/>
</dbReference>
<dbReference type="GO" id="GO:0005319">
    <property type="term" value="F:lipid transporter activity"/>
    <property type="evidence" value="ECO:0007669"/>
    <property type="project" value="TreeGrafter"/>
</dbReference>
<evidence type="ECO:0000256" key="5">
    <source>
        <dbReference type="ARBA" id="ARBA00022741"/>
    </source>
</evidence>
<evidence type="ECO:0000256" key="6">
    <source>
        <dbReference type="ARBA" id="ARBA00022840"/>
    </source>
</evidence>
<organism evidence="10 11">
    <name type="scientific">Engystomops pustulosus</name>
    <name type="common">Tungara frog</name>
    <name type="synonym">Physalaemus pustulosus</name>
    <dbReference type="NCBI Taxonomy" id="76066"/>
    <lineage>
        <taxon>Eukaryota</taxon>
        <taxon>Metazoa</taxon>
        <taxon>Chordata</taxon>
        <taxon>Craniata</taxon>
        <taxon>Vertebrata</taxon>
        <taxon>Euteleostomi</taxon>
        <taxon>Amphibia</taxon>
        <taxon>Batrachia</taxon>
        <taxon>Anura</taxon>
        <taxon>Neobatrachia</taxon>
        <taxon>Hyloidea</taxon>
        <taxon>Leptodactylidae</taxon>
        <taxon>Leiuperinae</taxon>
        <taxon>Engystomops</taxon>
    </lineage>
</organism>
<dbReference type="InterPro" id="IPR026082">
    <property type="entry name" value="ABCA"/>
</dbReference>
<dbReference type="Pfam" id="PF00005">
    <property type="entry name" value="ABC_tran"/>
    <property type="match status" value="1"/>
</dbReference>
<evidence type="ECO:0000256" key="8">
    <source>
        <dbReference type="ARBA" id="ARBA00023136"/>
    </source>
</evidence>
<reference evidence="10" key="1">
    <citation type="thesis" date="2020" institute="ProQuest LLC" country="789 East Eisenhower Parkway, Ann Arbor, MI, USA">
        <title>Comparative Genomics and Chromosome Evolution.</title>
        <authorList>
            <person name="Mudd A.B."/>
        </authorList>
    </citation>
    <scope>NUCLEOTIDE SEQUENCE</scope>
    <source>
        <strain evidence="10">237g6f4</strain>
        <tissue evidence="10">Blood</tissue>
    </source>
</reference>
<dbReference type="PANTHER" id="PTHR19229:SF274">
    <property type="entry name" value="ABC-TYPE ORGANIC ANION TRANSPORTER ABCA8"/>
    <property type="match status" value="1"/>
</dbReference>
<evidence type="ECO:0000256" key="1">
    <source>
        <dbReference type="ARBA" id="ARBA00004141"/>
    </source>
</evidence>
<dbReference type="PANTHER" id="PTHR19229">
    <property type="entry name" value="ATP-BINDING CASSETTE TRANSPORTER SUBFAMILY A ABCA"/>
    <property type="match status" value="1"/>
</dbReference>
<dbReference type="AlphaFoldDB" id="A0AAV6YVL1"/>
<feature type="domain" description="ABC transporter" evidence="9">
    <location>
        <begin position="15"/>
        <end position="178"/>
    </location>
</feature>
<dbReference type="InterPro" id="IPR003439">
    <property type="entry name" value="ABC_transporter-like_ATP-bd"/>
</dbReference>
<evidence type="ECO:0000256" key="2">
    <source>
        <dbReference type="ARBA" id="ARBA00008869"/>
    </source>
</evidence>
<evidence type="ECO:0000313" key="11">
    <source>
        <dbReference type="Proteomes" id="UP000824782"/>
    </source>
</evidence>
<dbReference type="InterPro" id="IPR027417">
    <property type="entry name" value="P-loop_NTPase"/>
</dbReference>
<proteinExistence type="inferred from homology"/>
<sequence>KPVILVDSLRKEFKIESENLCLKTPNAIGTRHISFHVKKGEVLGLLGPNGAGKTTSILMIVGELEPTAGEVILHSTADSLALLGYCPQSSPLWPRLTVAEHLEIYAAVTGIKREDADQAIKRVSEALELREHLSKPAEKLSAGVSRKVCFAISMLGNPTIALLDEPSTGLDPKGQQRLW</sequence>
<feature type="non-terminal residue" evidence="10">
    <location>
        <position position="1"/>
    </location>
</feature>
<comment type="similarity">
    <text evidence="2">Belongs to the ABC transporter superfamily. ABCA family.</text>
</comment>
<keyword evidence="7" id="KW-1133">Transmembrane helix</keyword>
<dbReference type="GO" id="GO:0016020">
    <property type="term" value="C:membrane"/>
    <property type="evidence" value="ECO:0007669"/>
    <property type="project" value="UniProtKB-SubCell"/>
</dbReference>
<keyword evidence="11" id="KW-1185">Reference proteome</keyword>
<keyword evidence="5" id="KW-0547">Nucleotide-binding</keyword>
<comment type="subcellular location">
    <subcellularLocation>
        <location evidence="1">Membrane</location>
        <topology evidence="1">Multi-pass membrane protein</topology>
    </subcellularLocation>
</comment>
<evidence type="ECO:0000256" key="7">
    <source>
        <dbReference type="ARBA" id="ARBA00022989"/>
    </source>
</evidence>